<evidence type="ECO:0000313" key="4">
    <source>
        <dbReference type="EMBL" id="GAA4383272.1"/>
    </source>
</evidence>
<gene>
    <name evidence="4" type="ORF">GCM10023147_02230</name>
</gene>
<evidence type="ECO:0000256" key="1">
    <source>
        <dbReference type="ARBA" id="ARBA00006484"/>
    </source>
</evidence>
<protein>
    <submittedName>
        <fullName evidence="4">Oxidoreductase</fullName>
    </submittedName>
</protein>
<comment type="similarity">
    <text evidence="1 3">Belongs to the short-chain dehydrogenases/reductases (SDR) family.</text>
</comment>
<keyword evidence="2" id="KW-0560">Oxidoreductase</keyword>
<dbReference type="InterPro" id="IPR036291">
    <property type="entry name" value="NAD(P)-bd_dom_sf"/>
</dbReference>
<evidence type="ECO:0000256" key="2">
    <source>
        <dbReference type="ARBA" id="ARBA00023002"/>
    </source>
</evidence>
<evidence type="ECO:0000256" key="3">
    <source>
        <dbReference type="RuleBase" id="RU000363"/>
    </source>
</evidence>
<dbReference type="InterPro" id="IPR020904">
    <property type="entry name" value="Sc_DH/Rdtase_CS"/>
</dbReference>
<comment type="caution">
    <text evidence="4">The sequence shown here is derived from an EMBL/GenBank/DDBJ whole genome shotgun (WGS) entry which is preliminary data.</text>
</comment>
<proteinExistence type="inferred from homology"/>
<dbReference type="PANTHER" id="PTHR43157">
    <property type="entry name" value="PHOSPHATIDYLINOSITOL-GLYCAN BIOSYNTHESIS CLASS F PROTEIN-RELATED"/>
    <property type="match status" value="1"/>
</dbReference>
<reference evidence="5" key="1">
    <citation type="journal article" date="2019" name="Int. J. Syst. Evol. Microbiol.">
        <title>The Global Catalogue of Microorganisms (GCM) 10K type strain sequencing project: providing services to taxonomists for standard genome sequencing and annotation.</title>
        <authorList>
            <consortium name="The Broad Institute Genomics Platform"/>
            <consortium name="The Broad Institute Genome Sequencing Center for Infectious Disease"/>
            <person name="Wu L."/>
            <person name="Ma J."/>
        </authorList>
    </citation>
    <scope>NUCLEOTIDE SEQUENCE [LARGE SCALE GENOMIC DNA]</scope>
    <source>
        <strain evidence="5">JCM 17688</strain>
    </source>
</reference>
<dbReference type="Pfam" id="PF00106">
    <property type="entry name" value="adh_short"/>
    <property type="match status" value="1"/>
</dbReference>
<dbReference type="PROSITE" id="PS00061">
    <property type="entry name" value="ADH_SHORT"/>
    <property type="match status" value="1"/>
</dbReference>
<dbReference type="NCBIfam" id="NF004846">
    <property type="entry name" value="PRK06197.1"/>
    <property type="match status" value="1"/>
</dbReference>
<dbReference type="Proteomes" id="UP001500635">
    <property type="component" value="Unassembled WGS sequence"/>
</dbReference>
<sequence length="315" mass="33220">MTSAADAPATSASGARAGTARFAVVGAWNAADIPDQTGRHFVVTGANSGLGRATALALGRAGATVTLACRDVLKAQPVAREIGTRASVRRLDLADLASVREFAAVAGDIDVLINNAGVMAPPLRRTRDGFELQFGTNHLGHFALTGLLLDRIADRVVVLSSLAHQFGSIDLVDPDYERRRYERWSAYAQSKLADLMFSFELARRLDAAGSTVRAVAAHPGYAATALQTRNTSILNPIMELGNRLLAQSADDGARPSLYAAVSPDARSGGFYGPKALFGMRGAPGPSGSSRAARNTDVAAKLWTLSEDLTGVRFRI</sequence>
<organism evidence="4 5">
    <name type="scientific">Tsukamurella soli</name>
    <dbReference type="NCBI Taxonomy" id="644556"/>
    <lineage>
        <taxon>Bacteria</taxon>
        <taxon>Bacillati</taxon>
        <taxon>Actinomycetota</taxon>
        <taxon>Actinomycetes</taxon>
        <taxon>Mycobacteriales</taxon>
        <taxon>Tsukamurellaceae</taxon>
        <taxon>Tsukamurella</taxon>
    </lineage>
</organism>
<name>A0ABP8J1I9_9ACTN</name>
<dbReference type="PANTHER" id="PTHR43157:SF31">
    <property type="entry name" value="PHOSPHATIDYLINOSITOL-GLYCAN BIOSYNTHESIS CLASS F PROTEIN"/>
    <property type="match status" value="1"/>
</dbReference>
<accession>A0ABP8J1I9</accession>
<dbReference type="CDD" id="cd05327">
    <property type="entry name" value="retinol-DH_like_SDR_c_like"/>
    <property type="match status" value="1"/>
</dbReference>
<evidence type="ECO:0000313" key="5">
    <source>
        <dbReference type="Proteomes" id="UP001500635"/>
    </source>
</evidence>
<keyword evidence="5" id="KW-1185">Reference proteome</keyword>
<dbReference type="PRINTS" id="PR00080">
    <property type="entry name" value="SDRFAMILY"/>
</dbReference>
<dbReference type="PRINTS" id="PR00081">
    <property type="entry name" value="GDHRDH"/>
</dbReference>
<dbReference type="Gene3D" id="3.40.50.720">
    <property type="entry name" value="NAD(P)-binding Rossmann-like Domain"/>
    <property type="match status" value="1"/>
</dbReference>
<dbReference type="EMBL" id="BAABFR010000002">
    <property type="protein sequence ID" value="GAA4383272.1"/>
    <property type="molecule type" value="Genomic_DNA"/>
</dbReference>
<dbReference type="SUPFAM" id="SSF51735">
    <property type="entry name" value="NAD(P)-binding Rossmann-fold domains"/>
    <property type="match status" value="1"/>
</dbReference>
<dbReference type="InterPro" id="IPR002347">
    <property type="entry name" value="SDR_fam"/>
</dbReference>